<gene>
    <name evidence="2" type="ordered locus">LHK_01875</name>
</gene>
<evidence type="ECO:0000313" key="2">
    <source>
        <dbReference type="EMBL" id="ACO74859.1"/>
    </source>
</evidence>
<accession>C1D8R9</accession>
<evidence type="ECO:0000313" key="3">
    <source>
        <dbReference type="Proteomes" id="UP000002010"/>
    </source>
</evidence>
<dbReference type="AlphaFoldDB" id="C1D8R9"/>
<dbReference type="EMBL" id="CP001154">
    <property type="protein sequence ID" value="ACO74859.1"/>
    <property type="molecule type" value="Genomic_DNA"/>
</dbReference>
<proteinExistence type="predicted"/>
<feature type="region of interest" description="Disordered" evidence="1">
    <location>
        <begin position="61"/>
        <end position="84"/>
    </location>
</feature>
<dbReference type="Proteomes" id="UP000002010">
    <property type="component" value="Chromosome"/>
</dbReference>
<organism evidence="2 3">
    <name type="scientific">Laribacter hongkongensis (strain HLHK9)</name>
    <dbReference type="NCBI Taxonomy" id="557598"/>
    <lineage>
        <taxon>Bacteria</taxon>
        <taxon>Pseudomonadati</taxon>
        <taxon>Pseudomonadota</taxon>
        <taxon>Betaproteobacteria</taxon>
        <taxon>Neisseriales</taxon>
        <taxon>Aquaspirillaceae</taxon>
        <taxon>Laribacter</taxon>
    </lineage>
</organism>
<keyword evidence="3" id="KW-1185">Reference proteome</keyword>
<sequence length="84" mass="9245">MTSRISNYVNTIVAAKKANLATLGSDAPLMCTKLDIHHFGACNPCECTSLNYIAQNHKKNGSWHNTTRLPTSLTPQENMARTLL</sequence>
<protein>
    <submittedName>
        <fullName evidence="2">Uncharacterized protein</fullName>
    </submittedName>
</protein>
<evidence type="ECO:0000256" key="1">
    <source>
        <dbReference type="SAM" id="MobiDB-lite"/>
    </source>
</evidence>
<feature type="compositionally biased region" description="Polar residues" evidence="1">
    <location>
        <begin position="62"/>
        <end position="84"/>
    </location>
</feature>
<reference evidence="2 3" key="1">
    <citation type="journal article" date="2009" name="PLoS Genet.">
        <title>The complete genome and proteome of Laribacter hongkongensis reveal potential mechanisms for adaptations to different temperatures and habitats.</title>
        <authorList>
            <person name="Woo P.C."/>
            <person name="Lau S.K."/>
            <person name="Tse H."/>
            <person name="Teng J.L."/>
            <person name="Curreem S.O."/>
            <person name="Tsang A.K."/>
            <person name="Fan R.Y."/>
            <person name="Wong G.K."/>
            <person name="Huang Y."/>
            <person name="Loman N.J."/>
            <person name="Snyder L.A."/>
            <person name="Cai J.J."/>
            <person name="Huang J.D."/>
            <person name="Mak W."/>
            <person name="Pallen M.J."/>
            <person name="Lok S."/>
            <person name="Yuen K.Y."/>
        </authorList>
    </citation>
    <scope>NUCLEOTIDE SEQUENCE [LARGE SCALE GENOMIC DNA]</scope>
    <source>
        <strain evidence="2 3">HLHK9</strain>
    </source>
</reference>
<dbReference type="KEGG" id="lhk:LHK_01875"/>
<name>C1D8R9_LARHH</name>
<dbReference type="STRING" id="557598.LHK_01875"/>
<dbReference type="HOGENOM" id="CLU_2523430_0_0_4"/>